<gene>
    <name evidence="1" type="ORF">rCG_60996</name>
</gene>
<dbReference type="Proteomes" id="UP000234681">
    <property type="component" value="Chromosome 20"/>
</dbReference>
<reference evidence="2" key="1">
    <citation type="submission" date="2005-09" db="EMBL/GenBank/DDBJ databases">
        <authorList>
            <person name="Mural R.J."/>
            <person name="Li P.W."/>
            <person name="Adams M.D."/>
            <person name="Amanatides P.G."/>
            <person name="Baden-Tillson H."/>
            <person name="Barnstead M."/>
            <person name="Chin S.H."/>
            <person name="Dew I."/>
            <person name="Evans C.A."/>
            <person name="Ferriera S."/>
            <person name="Flanigan M."/>
            <person name="Fosler C."/>
            <person name="Glodek A."/>
            <person name="Gu Z."/>
            <person name="Holt R.A."/>
            <person name="Jennings D."/>
            <person name="Kraft C.L."/>
            <person name="Lu F."/>
            <person name="Nguyen T."/>
            <person name="Nusskern D.R."/>
            <person name="Pfannkoch C.M."/>
            <person name="Sitter C."/>
            <person name="Sutton G.G."/>
            <person name="Venter J.C."/>
            <person name="Wang Z."/>
            <person name="Woodage T."/>
            <person name="Zheng X.H."/>
            <person name="Zhong F."/>
        </authorList>
    </citation>
    <scope>NUCLEOTIDE SEQUENCE [LARGE SCALE GENOMIC DNA]</scope>
    <source>
        <strain>BN</strain>
        <strain evidence="2">Sprague-Dawley</strain>
    </source>
</reference>
<dbReference type="EMBL" id="CH473988">
    <property type="protein sequence ID" value="EDL97276.1"/>
    <property type="molecule type" value="Genomic_DNA"/>
</dbReference>
<protein>
    <submittedName>
        <fullName evidence="1">RCG60996</fullName>
    </submittedName>
</protein>
<name>A6JKQ9_RAT</name>
<proteinExistence type="predicted"/>
<sequence length="62" mass="7262">MPIDTRERGLTSRRQSLLLHTSPIMRSARFKTEPTEHLGELRGRAETLNFTQRKVREANQRS</sequence>
<evidence type="ECO:0000313" key="2">
    <source>
        <dbReference type="Proteomes" id="UP000234681"/>
    </source>
</evidence>
<dbReference type="AlphaFoldDB" id="A6JKQ9"/>
<organism evidence="1 2">
    <name type="scientific">Rattus norvegicus</name>
    <name type="common">Rat</name>
    <dbReference type="NCBI Taxonomy" id="10116"/>
    <lineage>
        <taxon>Eukaryota</taxon>
        <taxon>Metazoa</taxon>
        <taxon>Chordata</taxon>
        <taxon>Craniata</taxon>
        <taxon>Vertebrata</taxon>
        <taxon>Euteleostomi</taxon>
        <taxon>Mammalia</taxon>
        <taxon>Eutheria</taxon>
        <taxon>Euarchontoglires</taxon>
        <taxon>Glires</taxon>
        <taxon>Rodentia</taxon>
        <taxon>Myomorpha</taxon>
        <taxon>Muroidea</taxon>
        <taxon>Muridae</taxon>
        <taxon>Murinae</taxon>
        <taxon>Rattus</taxon>
    </lineage>
</organism>
<evidence type="ECO:0000313" key="1">
    <source>
        <dbReference type="EMBL" id="EDL97276.1"/>
    </source>
</evidence>
<accession>A6JKQ9</accession>